<feature type="compositionally biased region" description="Basic and acidic residues" evidence="10">
    <location>
        <begin position="650"/>
        <end position="665"/>
    </location>
</feature>
<dbReference type="OrthoDB" id="1738954at2759"/>
<keyword evidence="4" id="KW-0418">Kinase</keyword>
<feature type="binding site" evidence="7">
    <location>
        <position position="243"/>
    </location>
    <ligand>
        <name>ATP</name>
        <dbReference type="ChEBI" id="CHEBI:30616"/>
    </ligand>
</feature>
<feature type="compositionally biased region" description="Polar residues" evidence="10">
    <location>
        <begin position="793"/>
        <end position="806"/>
    </location>
</feature>
<feature type="compositionally biased region" description="Basic and acidic residues" evidence="10">
    <location>
        <begin position="815"/>
        <end position="825"/>
    </location>
</feature>
<feature type="region of interest" description="Disordered" evidence="10">
    <location>
        <begin position="156"/>
        <end position="201"/>
    </location>
</feature>
<feature type="compositionally biased region" description="Low complexity" evidence="10">
    <location>
        <begin position="49"/>
        <end position="66"/>
    </location>
</feature>
<keyword evidence="13" id="KW-1185">Reference proteome</keyword>
<dbReference type="FunFam" id="3.30.200.20:FF:000042">
    <property type="entry name" value="Aurora kinase A"/>
    <property type="match status" value="1"/>
</dbReference>
<evidence type="ECO:0000256" key="10">
    <source>
        <dbReference type="SAM" id="MobiDB-lite"/>
    </source>
</evidence>
<dbReference type="InterPro" id="IPR030616">
    <property type="entry name" value="Aur-like"/>
</dbReference>
<keyword evidence="1" id="KW-0723">Serine/threonine-protein kinase</keyword>
<dbReference type="EMBL" id="MVBO01000001">
    <property type="protein sequence ID" value="OZJ06806.1"/>
    <property type="molecule type" value="Genomic_DNA"/>
</dbReference>
<feature type="compositionally biased region" description="Basic and acidic residues" evidence="10">
    <location>
        <begin position="156"/>
        <end position="166"/>
    </location>
</feature>
<dbReference type="Gene3D" id="1.10.510.10">
    <property type="entry name" value="Transferase(Phosphotransferase) domain 1"/>
    <property type="match status" value="1"/>
</dbReference>
<evidence type="ECO:0000256" key="4">
    <source>
        <dbReference type="ARBA" id="ARBA00022777"/>
    </source>
</evidence>
<evidence type="ECO:0000256" key="5">
    <source>
        <dbReference type="ARBA" id="ARBA00022840"/>
    </source>
</evidence>
<evidence type="ECO:0000256" key="6">
    <source>
        <dbReference type="PIRSR" id="PIRSR630616-1"/>
    </source>
</evidence>
<keyword evidence="3 7" id="KW-0547">Nucleotide-binding</keyword>
<dbReference type="InterPro" id="IPR000719">
    <property type="entry name" value="Prot_kinase_dom"/>
</dbReference>
<dbReference type="Gene3D" id="3.30.200.20">
    <property type="entry name" value="Phosphorylase Kinase, domain 1"/>
    <property type="match status" value="1"/>
</dbReference>
<dbReference type="PANTHER" id="PTHR24350">
    <property type="entry name" value="SERINE/THREONINE-PROTEIN KINASE IAL-RELATED"/>
    <property type="match status" value="1"/>
</dbReference>
<accession>A0A261Y839</accession>
<feature type="domain" description="Protein kinase" evidence="11">
    <location>
        <begin position="214"/>
        <end position="507"/>
    </location>
</feature>
<feature type="region of interest" description="Disordered" evidence="10">
    <location>
        <begin position="650"/>
        <end position="671"/>
    </location>
</feature>
<evidence type="ECO:0000256" key="1">
    <source>
        <dbReference type="ARBA" id="ARBA00022527"/>
    </source>
</evidence>
<dbReference type="SUPFAM" id="SSF56112">
    <property type="entry name" value="Protein kinase-like (PK-like)"/>
    <property type="match status" value="1"/>
</dbReference>
<evidence type="ECO:0000256" key="9">
    <source>
        <dbReference type="PROSITE-ProRule" id="PRU10141"/>
    </source>
</evidence>
<feature type="binding site" evidence="9">
    <location>
        <position position="247"/>
    </location>
    <ligand>
        <name>ATP</name>
        <dbReference type="ChEBI" id="CHEBI:30616"/>
    </ligand>
</feature>
<evidence type="ECO:0000313" key="12">
    <source>
        <dbReference type="EMBL" id="OZJ06806.1"/>
    </source>
</evidence>
<dbReference type="PROSITE" id="PS00108">
    <property type="entry name" value="PROTEIN_KINASE_ST"/>
    <property type="match status" value="1"/>
</dbReference>
<feature type="binding site" evidence="7">
    <location>
        <begin position="341"/>
        <end position="342"/>
    </location>
    <ligand>
        <name>ATP</name>
        <dbReference type="ChEBI" id="CHEBI:30616"/>
    </ligand>
</feature>
<keyword evidence="2" id="KW-0808">Transferase</keyword>
<dbReference type="PROSITE" id="PS50011">
    <property type="entry name" value="PROTEIN_KINASE_DOM"/>
    <property type="match status" value="1"/>
</dbReference>
<evidence type="ECO:0000313" key="13">
    <source>
        <dbReference type="Proteomes" id="UP000242875"/>
    </source>
</evidence>
<comment type="caution">
    <text evidence="12">The sequence shown here is derived from an EMBL/GenBank/DDBJ whole genome shotgun (WGS) entry which is preliminary data.</text>
</comment>
<feature type="compositionally biased region" description="Low complexity" evidence="10">
    <location>
        <begin position="89"/>
        <end position="105"/>
    </location>
</feature>
<organism evidence="12 13">
    <name type="scientific">Bifiguratus adelaidae</name>
    <dbReference type="NCBI Taxonomy" id="1938954"/>
    <lineage>
        <taxon>Eukaryota</taxon>
        <taxon>Fungi</taxon>
        <taxon>Fungi incertae sedis</taxon>
        <taxon>Mucoromycota</taxon>
        <taxon>Mucoromycotina</taxon>
        <taxon>Endogonomycetes</taxon>
        <taxon>Endogonales</taxon>
        <taxon>Endogonales incertae sedis</taxon>
        <taxon>Bifiguratus</taxon>
    </lineage>
</organism>
<proteinExistence type="predicted"/>
<evidence type="ECO:0000256" key="8">
    <source>
        <dbReference type="PIRSR" id="PIRSR630616-3"/>
    </source>
</evidence>
<dbReference type="GO" id="GO:0004674">
    <property type="term" value="F:protein serine/threonine kinase activity"/>
    <property type="evidence" value="ECO:0007669"/>
    <property type="project" value="UniProtKB-KW"/>
</dbReference>
<dbReference type="InterPro" id="IPR011009">
    <property type="entry name" value="Kinase-like_dom_sf"/>
</dbReference>
<sequence length="912" mass="100469">MPVFDGFKKLIKQSTKMAAGSVAVAASNDVLGHRLHKKEDYADTDETYSPVPSSSASPSASSSTKSVSKETISVAVNIKRAQDPVEPMSSLGSSSERRISPSSHSPGPEYLFNNSISPSASPATTITTTTADVRSTTAPPTGVSAELLADMKASIEKSEERARKQETSQSTSIFNFRSTSPNSAGSKGSSSRHLRSKSEHDRLMRSKYEGLDRYEFLEKLGDGAFSDVYKARDKETQTLVAVKIVRKHELNANQRANVLKEVQIMRGLRHPAILQLISFSESKDYYHLVLEYVEGGELFHQIVKLTYFSEDLTRHVVVQVAEGIRYLHQSVGVVHRDIKPENILFHSIPFIPDPQELIEIQKQPHHPDEDPKEPEGVFTKGIGGGEIGRIKIADFGLSKVIWDTTTQTPCGTVGYTAPEIVRDEDYSKSVDMWALGCVLYTCLCGFPPFYDESVEHLTQKVAKGEFEFLSPWWDDVSAGAKDLVSRLLCIDPLKRMTVDEVFEHPWIRQAGPESPTSSLDDLIDTHLRLSKDDVTLIPRGTFERTASNPLPDFLSLSASTTEASSTASTPSINHTPHYSGYGFTPEQRMSDPSPGRHLHNQLEQTHTTRFTKRTPPIHIPHQKTPRASDGKSPGLKILKNIFDISYAVQRQEEEKEEERRREESGKGGSLARFRARVEMSAIGGSLFSGLSSGDSGQEDNAASNRTSTTAIPEGTPKKMNFDTDSDLVSDDEEAIQFAESGVRVERAQVLDATLATLTANERSEGADVSEEKPSLASKLVKTVLHHNHKEGSGSRTNPVVRSQSTRVRGPASRQRQGDQRGHGRSGETSLLSQTEDRPAQGQTSQSNMNFLESDPKAHSIKTTHRKSRSDTTGLIGHRVFELDIASSTLLERRKTRGSDRADSAATQPQPQP</sequence>
<evidence type="ECO:0000259" key="11">
    <source>
        <dbReference type="PROSITE" id="PS50011"/>
    </source>
</evidence>
<feature type="compositionally biased region" description="Polar residues" evidence="10">
    <location>
        <begin position="167"/>
        <end position="177"/>
    </location>
</feature>
<keyword evidence="5 7" id="KW-0067">ATP-binding</keyword>
<dbReference type="GO" id="GO:0005524">
    <property type="term" value="F:ATP binding"/>
    <property type="evidence" value="ECO:0007669"/>
    <property type="project" value="UniProtKB-UniRule"/>
</dbReference>
<feature type="region of interest" description="Disordered" evidence="10">
    <location>
        <begin position="785"/>
        <end position="912"/>
    </location>
</feature>
<feature type="region of interest" description="Disordered" evidence="10">
    <location>
        <begin position="564"/>
        <end position="634"/>
    </location>
</feature>
<evidence type="ECO:0000256" key="7">
    <source>
        <dbReference type="PIRSR" id="PIRSR630616-2"/>
    </source>
</evidence>
<reference evidence="12 13" key="1">
    <citation type="journal article" date="2017" name="Mycologia">
        <title>Bifiguratus adelaidae, gen. et sp. nov., a new member of Mucoromycotina in endophytic and soil-dwelling habitats.</title>
        <authorList>
            <person name="Torres-Cruz T.J."/>
            <person name="Billingsley Tobias T.L."/>
            <person name="Almatruk M."/>
            <person name="Hesse C."/>
            <person name="Kuske C.R."/>
            <person name="Desiro A."/>
            <person name="Benucci G.M."/>
            <person name="Bonito G."/>
            <person name="Stajich J.E."/>
            <person name="Dunlap C."/>
            <person name="Arnold A.E."/>
            <person name="Porras-Alfaro A."/>
        </authorList>
    </citation>
    <scope>NUCLEOTIDE SEQUENCE [LARGE SCALE GENOMIC DNA]</scope>
    <source>
        <strain evidence="12 13">AZ0501</strain>
    </source>
</reference>
<dbReference type="Proteomes" id="UP000242875">
    <property type="component" value="Unassembled WGS sequence"/>
</dbReference>
<dbReference type="SMART" id="SM00220">
    <property type="entry name" value="S_TKc"/>
    <property type="match status" value="1"/>
</dbReference>
<feature type="binding site" evidence="7">
    <location>
        <position position="394"/>
    </location>
    <ligand>
        <name>ATP</name>
        <dbReference type="ChEBI" id="CHEBI:30616"/>
    </ligand>
</feature>
<dbReference type="PROSITE" id="PS00107">
    <property type="entry name" value="PROTEIN_KINASE_ATP"/>
    <property type="match status" value="1"/>
</dbReference>
<feature type="region of interest" description="Disordered" evidence="10">
    <location>
        <begin position="28"/>
        <end position="123"/>
    </location>
</feature>
<name>A0A261Y839_9FUNG</name>
<feature type="compositionally biased region" description="Polar residues" evidence="10">
    <location>
        <begin position="698"/>
        <end position="710"/>
    </location>
</feature>
<gene>
    <name evidence="12" type="ORF">BZG36_00102</name>
</gene>
<protein>
    <recommendedName>
        <fullName evidence="11">Protein kinase domain-containing protein</fullName>
    </recommendedName>
</protein>
<feature type="cross-link" description="Glycyl lysine isopeptide (Lys-Gly) (interchain with G-Cter in SUMO2)" evidence="8">
    <location>
        <position position="339"/>
    </location>
</feature>
<feature type="active site" description="Proton acceptor" evidence="6">
    <location>
        <position position="337"/>
    </location>
</feature>
<dbReference type="InterPro" id="IPR017441">
    <property type="entry name" value="Protein_kinase_ATP_BS"/>
</dbReference>
<feature type="compositionally biased region" description="Polar residues" evidence="10">
    <location>
        <begin position="840"/>
        <end position="850"/>
    </location>
</feature>
<feature type="compositionally biased region" description="Low complexity" evidence="10">
    <location>
        <begin position="178"/>
        <end position="189"/>
    </location>
</feature>
<feature type="compositionally biased region" description="Basic and acidic residues" evidence="10">
    <location>
        <begin position="890"/>
        <end position="902"/>
    </location>
</feature>
<feature type="region of interest" description="Disordered" evidence="10">
    <location>
        <begin position="688"/>
        <end position="725"/>
    </location>
</feature>
<evidence type="ECO:0000256" key="3">
    <source>
        <dbReference type="ARBA" id="ARBA00022741"/>
    </source>
</evidence>
<dbReference type="Pfam" id="PF00069">
    <property type="entry name" value="Pkinase"/>
    <property type="match status" value="1"/>
</dbReference>
<dbReference type="InterPro" id="IPR008271">
    <property type="entry name" value="Ser/Thr_kinase_AS"/>
</dbReference>
<dbReference type="AlphaFoldDB" id="A0A261Y839"/>
<feature type="compositionally biased region" description="Basic residues" evidence="10">
    <location>
        <begin position="858"/>
        <end position="867"/>
    </location>
</feature>
<evidence type="ECO:0000256" key="2">
    <source>
        <dbReference type="ARBA" id="ARBA00022679"/>
    </source>
</evidence>